<evidence type="ECO:0000313" key="1">
    <source>
        <dbReference type="EMBL" id="RLE49511.1"/>
    </source>
</evidence>
<name>A0A497ERH7_9CREN</name>
<gene>
    <name evidence="1" type="ORF">DRJ31_04670</name>
</gene>
<sequence>MPTAYTIEMASVRCIKSTSLQTSQHAKTFNQSKPYKFLKQQQLATACEEDTGEDEGHGGPTTLDKLKNEFIIKK</sequence>
<dbReference type="EMBL" id="QMQV01000032">
    <property type="protein sequence ID" value="RLE49511.1"/>
    <property type="molecule type" value="Genomic_DNA"/>
</dbReference>
<accession>A0A497ERH7</accession>
<dbReference type="Proteomes" id="UP000278475">
    <property type="component" value="Unassembled WGS sequence"/>
</dbReference>
<reference evidence="1 2" key="1">
    <citation type="submission" date="2018-06" db="EMBL/GenBank/DDBJ databases">
        <title>Extensive metabolic versatility and redundancy in microbially diverse, dynamic hydrothermal sediments.</title>
        <authorList>
            <person name="Dombrowski N."/>
            <person name="Teske A."/>
            <person name="Baker B.J."/>
        </authorList>
    </citation>
    <scope>NUCLEOTIDE SEQUENCE [LARGE SCALE GENOMIC DNA]</scope>
    <source>
        <strain evidence="1">B66_G16</strain>
    </source>
</reference>
<protein>
    <submittedName>
        <fullName evidence="1">Uncharacterized protein</fullName>
    </submittedName>
</protein>
<evidence type="ECO:0000313" key="2">
    <source>
        <dbReference type="Proteomes" id="UP000278475"/>
    </source>
</evidence>
<proteinExistence type="predicted"/>
<comment type="caution">
    <text evidence="1">The sequence shown here is derived from an EMBL/GenBank/DDBJ whole genome shotgun (WGS) entry which is preliminary data.</text>
</comment>
<dbReference type="AlphaFoldDB" id="A0A497ERH7"/>
<organism evidence="1 2">
    <name type="scientific">Thermoproteota archaeon</name>
    <dbReference type="NCBI Taxonomy" id="2056631"/>
    <lineage>
        <taxon>Archaea</taxon>
        <taxon>Thermoproteota</taxon>
    </lineage>
</organism>